<dbReference type="Pfam" id="PF01653">
    <property type="entry name" value="DNA_ligase_aden"/>
    <property type="match status" value="1"/>
</dbReference>
<dbReference type="SUPFAM" id="SSF56091">
    <property type="entry name" value="DNA ligase/mRNA capping enzyme, catalytic domain"/>
    <property type="match status" value="1"/>
</dbReference>
<dbReference type="AlphaFoldDB" id="A0A6J6DTJ1"/>
<dbReference type="PANTHER" id="PTHR23389:SF9">
    <property type="entry name" value="DNA LIGASE"/>
    <property type="match status" value="1"/>
</dbReference>
<dbReference type="InterPro" id="IPR004150">
    <property type="entry name" value="NAD_DNA_ligase_OB"/>
</dbReference>
<dbReference type="InterPro" id="IPR013839">
    <property type="entry name" value="DNAligase_adenylation"/>
</dbReference>
<gene>
    <name evidence="15" type="ORF">UFOPK1684_00327</name>
</gene>
<dbReference type="SUPFAM" id="SSF47781">
    <property type="entry name" value="RuvA domain 2-like"/>
    <property type="match status" value="1"/>
</dbReference>
<dbReference type="InterPro" id="IPR012340">
    <property type="entry name" value="NA-bd_OB-fold"/>
</dbReference>
<feature type="coiled-coil region" evidence="12">
    <location>
        <begin position="30"/>
        <end position="57"/>
    </location>
</feature>
<evidence type="ECO:0000313" key="15">
    <source>
        <dbReference type="EMBL" id="CAB4564398.1"/>
    </source>
</evidence>
<keyword evidence="5" id="KW-0479">Metal-binding</keyword>
<evidence type="ECO:0000256" key="13">
    <source>
        <dbReference type="SAM" id="MobiDB-lite"/>
    </source>
</evidence>
<dbReference type="Pfam" id="PF12826">
    <property type="entry name" value="HHH_2"/>
    <property type="match status" value="1"/>
</dbReference>
<dbReference type="InterPro" id="IPR036420">
    <property type="entry name" value="BRCT_dom_sf"/>
</dbReference>
<evidence type="ECO:0000259" key="14">
    <source>
        <dbReference type="PROSITE" id="PS50172"/>
    </source>
</evidence>
<dbReference type="SUPFAM" id="SSF50249">
    <property type="entry name" value="Nucleic acid-binding proteins"/>
    <property type="match status" value="1"/>
</dbReference>
<dbReference type="NCBIfam" id="TIGR00575">
    <property type="entry name" value="dnlj"/>
    <property type="match status" value="1"/>
</dbReference>
<dbReference type="NCBIfam" id="NF005932">
    <property type="entry name" value="PRK07956.1"/>
    <property type="match status" value="1"/>
</dbReference>
<organism evidence="15">
    <name type="scientific">freshwater metagenome</name>
    <dbReference type="NCBI Taxonomy" id="449393"/>
    <lineage>
        <taxon>unclassified sequences</taxon>
        <taxon>metagenomes</taxon>
        <taxon>ecological metagenomes</taxon>
    </lineage>
</organism>
<comment type="catalytic activity">
    <reaction evidence="11">
        <text>NAD(+) + (deoxyribonucleotide)n-3'-hydroxyl + 5'-phospho-(deoxyribonucleotide)m = (deoxyribonucleotide)n+m + AMP + beta-nicotinamide D-nucleotide.</text>
        <dbReference type="EC" id="6.5.1.2"/>
    </reaction>
</comment>
<evidence type="ECO:0000256" key="1">
    <source>
        <dbReference type="ARBA" id="ARBA00001946"/>
    </source>
</evidence>
<dbReference type="EC" id="6.5.1.2" evidence="2"/>
<feature type="domain" description="BRCT" evidence="14">
    <location>
        <begin position="654"/>
        <end position="724"/>
    </location>
</feature>
<name>A0A6J6DTJ1_9ZZZZ</name>
<evidence type="ECO:0000256" key="5">
    <source>
        <dbReference type="ARBA" id="ARBA00022723"/>
    </source>
</evidence>
<sequence length="739" mass="80081">MNFDQARSRATELTAAILDLQDAYYRKDALLVSDAQYDELMRELEAIERAYPELQGADSPTQAVGFGRGELFSPVVHAQRMFSLDNVFDDEEMALWASKIIASFPQAQFLCELKIDGLALNLRYQQGRLVSAATRGDGVTGEDVTDNALLVPGIPRVLDGVGHPELVEVRGEVFFPIDAFESLNARQSAAGEKVFANPRNAASGTLRQKSEGKKDVQLSLMRERLADLSMIVHGIGAWDSPPVTTQSGVYELLRTWGLPVSTAATVVDSNEGVHEFIAHYAAHRHSVVHEIDGVVVKVDQFALQRELGETSRAPRWAIAYKYPPEQVTTKLLDIVVSVGRTGRATPYAVLEPVRVAGSEVERATLHNQDVVRAKAVLIGDTVVIRKAGDVIPEILGPVVEARDGTQREFVMPTQCPDCGATLAAAKSGDIDLRCPNAKDCPAQVRGRVEHIGSRGGLDIEGLGEVSAFALTQPVEPTIAPLRTEARLFELSVEELFPIVVDVRDADTGEPKRDPLTQEPVRQTPFRRKRQKSDPAYDPQSPVFAGDEEWVPSKAAFELIAQRDKAKTQPLWRFLVALNIRHVGPVAARALASHFGSLEGIEAASLEELSEVDGVGETIAVSIMEWLRVDWHREIIDRWRACGVSFADSPAPVSSGDQPLRGAIVVVTGSIPGYSRDGAEEAVIAAGGKPSSSVSTKTTVVVAGEGAGSKRASAEALGVPILEAEKFELLLREGLSVLEL</sequence>
<dbReference type="HAMAP" id="MF_01588">
    <property type="entry name" value="DNA_ligase_A"/>
    <property type="match status" value="1"/>
</dbReference>
<keyword evidence="3" id="KW-0436">Ligase</keyword>
<dbReference type="GO" id="GO:0003911">
    <property type="term" value="F:DNA ligase (NAD+) activity"/>
    <property type="evidence" value="ECO:0007669"/>
    <property type="project" value="UniProtKB-EC"/>
</dbReference>
<dbReference type="Pfam" id="PF03120">
    <property type="entry name" value="OB_DNA_ligase"/>
    <property type="match status" value="1"/>
</dbReference>
<evidence type="ECO:0000256" key="10">
    <source>
        <dbReference type="ARBA" id="ARBA00023204"/>
    </source>
</evidence>
<dbReference type="Gene3D" id="1.10.150.20">
    <property type="entry name" value="5' to 3' exonuclease, C-terminal subdomain"/>
    <property type="match status" value="2"/>
</dbReference>
<keyword evidence="4" id="KW-0235">DNA replication</keyword>
<keyword evidence="12" id="KW-0175">Coiled coil</keyword>
<dbReference type="Gene3D" id="1.10.287.610">
    <property type="entry name" value="Helix hairpin bin"/>
    <property type="match status" value="1"/>
</dbReference>
<dbReference type="SMART" id="SM00292">
    <property type="entry name" value="BRCT"/>
    <property type="match status" value="1"/>
</dbReference>
<dbReference type="GO" id="GO:0046872">
    <property type="term" value="F:metal ion binding"/>
    <property type="evidence" value="ECO:0007669"/>
    <property type="project" value="UniProtKB-KW"/>
</dbReference>
<dbReference type="PROSITE" id="PS50172">
    <property type="entry name" value="BRCT"/>
    <property type="match status" value="1"/>
</dbReference>
<feature type="compositionally biased region" description="Basic and acidic residues" evidence="13">
    <location>
        <begin position="506"/>
        <end position="515"/>
    </location>
</feature>
<dbReference type="Pfam" id="PF03119">
    <property type="entry name" value="DNA_ligase_ZBD"/>
    <property type="match status" value="1"/>
</dbReference>
<dbReference type="InterPro" id="IPR018239">
    <property type="entry name" value="DNA_ligase_AS"/>
</dbReference>
<dbReference type="PANTHER" id="PTHR23389">
    <property type="entry name" value="CHROMOSOME TRANSMISSION FIDELITY FACTOR 18"/>
    <property type="match status" value="1"/>
</dbReference>
<evidence type="ECO:0000256" key="8">
    <source>
        <dbReference type="ARBA" id="ARBA00022842"/>
    </source>
</evidence>
<evidence type="ECO:0000256" key="7">
    <source>
        <dbReference type="ARBA" id="ARBA00022833"/>
    </source>
</evidence>
<keyword evidence="10" id="KW-0234">DNA repair</keyword>
<dbReference type="FunFam" id="2.40.50.140:FF:000012">
    <property type="entry name" value="DNA ligase"/>
    <property type="match status" value="1"/>
</dbReference>
<comment type="cofactor">
    <cofactor evidence="1">
        <name>Mg(2+)</name>
        <dbReference type="ChEBI" id="CHEBI:18420"/>
    </cofactor>
</comment>
<evidence type="ECO:0000256" key="2">
    <source>
        <dbReference type="ARBA" id="ARBA00012722"/>
    </source>
</evidence>
<dbReference type="GO" id="GO:0006281">
    <property type="term" value="P:DNA repair"/>
    <property type="evidence" value="ECO:0007669"/>
    <property type="project" value="UniProtKB-KW"/>
</dbReference>
<dbReference type="GO" id="GO:0006260">
    <property type="term" value="P:DNA replication"/>
    <property type="evidence" value="ECO:0007669"/>
    <property type="project" value="UniProtKB-KW"/>
</dbReference>
<feature type="region of interest" description="Disordered" evidence="13">
    <location>
        <begin position="506"/>
        <end position="544"/>
    </location>
</feature>
<keyword evidence="8" id="KW-0460">Magnesium</keyword>
<dbReference type="InterPro" id="IPR004149">
    <property type="entry name" value="Znf_DNAligase_C4"/>
</dbReference>
<reference evidence="15" key="1">
    <citation type="submission" date="2020-05" db="EMBL/GenBank/DDBJ databases">
        <authorList>
            <person name="Chiriac C."/>
            <person name="Salcher M."/>
            <person name="Ghai R."/>
            <person name="Kavagutti S V."/>
        </authorList>
    </citation>
    <scope>NUCLEOTIDE SEQUENCE</scope>
</reference>
<keyword evidence="6" id="KW-0227">DNA damage</keyword>
<dbReference type="PROSITE" id="PS01055">
    <property type="entry name" value="DNA_LIGASE_N1"/>
    <property type="match status" value="1"/>
</dbReference>
<evidence type="ECO:0000256" key="3">
    <source>
        <dbReference type="ARBA" id="ARBA00022598"/>
    </source>
</evidence>
<dbReference type="GO" id="GO:0005829">
    <property type="term" value="C:cytosol"/>
    <property type="evidence" value="ECO:0007669"/>
    <property type="project" value="TreeGrafter"/>
</dbReference>
<evidence type="ECO:0000256" key="9">
    <source>
        <dbReference type="ARBA" id="ARBA00023027"/>
    </source>
</evidence>
<keyword evidence="9" id="KW-0520">NAD</keyword>
<dbReference type="PIRSF" id="PIRSF001604">
    <property type="entry name" value="LigA"/>
    <property type="match status" value="1"/>
</dbReference>
<dbReference type="InterPro" id="IPR041663">
    <property type="entry name" value="DisA/LigA_HHH"/>
</dbReference>
<dbReference type="Gene3D" id="3.30.470.30">
    <property type="entry name" value="DNA ligase/mRNA capping enzyme"/>
    <property type="match status" value="1"/>
</dbReference>
<proteinExistence type="inferred from homology"/>
<dbReference type="CDD" id="cd17748">
    <property type="entry name" value="BRCT_DNA_ligase_like"/>
    <property type="match status" value="1"/>
</dbReference>
<evidence type="ECO:0000256" key="12">
    <source>
        <dbReference type="SAM" id="Coils"/>
    </source>
</evidence>
<dbReference type="SUPFAM" id="SSF52113">
    <property type="entry name" value="BRCT domain"/>
    <property type="match status" value="1"/>
</dbReference>
<dbReference type="Gene3D" id="3.40.50.10190">
    <property type="entry name" value="BRCT domain"/>
    <property type="match status" value="1"/>
</dbReference>
<keyword evidence="7" id="KW-0862">Zinc</keyword>
<dbReference type="CDD" id="cd00114">
    <property type="entry name" value="LIGANc"/>
    <property type="match status" value="1"/>
</dbReference>
<dbReference type="Gene3D" id="2.40.50.140">
    <property type="entry name" value="Nucleic acid-binding proteins"/>
    <property type="match status" value="1"/>
</dbReference>
<dbReference type="Gene3D" id="6.20.10.30">
    <property type="match status" value="1"/>
</dbReference>
<dbReference type="EMBL" id="CAEZTM010000009">
    <property type="protein sequence ID" value="CAB4564398.1"/>
    <property type="molecule type" value="Genomic_DNA"/>
</dbReference>
<dbReference type="Pfam" id="PF00533">
    <property type="entry name" value="BRCT"/>
    <property type="match status" value="1"/>
</dbReference>
<dbReference type="SMART" id="SM00532">
    <property type="entry name" value="LIGANc"/>
    <property type="match status" value="1"/>
</dbReference>
<evidence type="ECO:0000256" key="6">
    <source>
        <dbReference type="ARBA" id="ARBA00022763"/>
    </source>
</evidence>
<dbReference type="InterPro" id="IPR013840">
    <property type="entry name" value="DNAligase_N"/>
</dbReference>
<evidence type="ECO:0000256" key="4">
    <source>
        <dbReference type="ARBA" id="ARBA00022705"/>
    </source>
</evidence>
<evidence type="ECO:0000256" key="11">
    <source>
        <dbReference type="ARBA" id="ARBA00034005"/>
    </source>
</evidence>
<dbReference type="InterPro" id="IPR010994">
    <property type="entry name" value="RuvA_2-like"/>
</dbReference>
<protein>
    <recommendedName>
        <fullName evidence="2">DNA ligase (NAD(+))</fullName>
        <ecNumber evidence="2">6.5.1.2</ecNumber>
    </recommendedName>
</protein>
<accession>A0A6J6DTJ1</accession>
<dbReference type="FunFam" id="1.10.150.20:FF:000006">
    <property type="entry name" value="DNA ligase"/>
    <property type="match status" value="1"/>
</dbReference>
<dbReference type="InterPro" id="IPR001357">
    <property type="entry name" value="BRCT_dom"/>
</dbReference>
<dbReference type="InterPro" id="IPR001679">
    <property type="entry name" value="DNA_ligase"/>
</dbReference>